<comment type="similarity">
    <text evidence="4">Belongs to the metallo-dependent hydrolases superfamily. Phosphotriesterase family.</text>
</comment>
<evidence type="ECO:0000313" key="6">
    <source>
        <dbReference type="Proteomes" id="UP001139365"/>
    </source>
</evidence>
<dbReference type="GO" id="GO:0008270">
    <property type="term" value="F:zinc ion binding"/>
    <property type="evidence" value="ECO:0007669"/>
    <property type="project" value="InterPro"/>
</dbReference>
<dbReference type="Proteomes" id="UP001139365">
    <property type="component" value="Unassembled WGS sequence"/>
</dbReference>
<keyword evidence="1 3" id="KW-0479">Metal-binding</keyword>
<dbReference type="PANTHER" id="PTHR10819:SF3">
    <property type="entry name" value="PHOSPHOTRIESTERASE-RELATED PROTEIN"/>
    <property type="match status" value="1"/>
</dbReference>
<evidence type="ECO:0000313" key="5">
    <source>
        <dbReference type="EMBL" id="MCI5755815.1"/>
    </source>
</evidence>
<evidence type="ECO:0008006" key="7">
    <source>
        <dbReference type="Google" id="ProtNLM"/>
    </source>
</evidence>
<dbReference type="SUPFAM" id="SSF51556">
    <property type="entry name" value="Metallo-dependent hydrolases"/>
    <property type="match status" value="1"/>
</dbReference>
<dbReference type="InterPro" id="IPR032466">
    <property type="entry name" value="Metal_Hydrolase"/>
</dbReference>
<comment type="caution">
    <text evidence="4">Lacks conserved residue(s) required for the propagation of feature annotation.</text>
</comment>
<comment type="cofactor">
    <cofactor evidence="3">
        <name>a divalent metal cation</name>
        <dbReference type="ChEBI" id="CHEBI:60240"/>
    </cofactor>
    <text evidence="3">Binds 2 divalent metal cations per subunit.</text>
</comment>
<dbReference type="GO" id="GO:0016788">
    <property type="term" value="F:hydrolase activity, acting on ester bonds"/>
    <property type="evidence" value="ECO:0007669"/>
    <property type="project" value="InterPro"/>
</dbReference>
<proteinExistence type="inferred from homology"/>
<keyword evidence="2" id="KW-0378">Hydrolase</keyword>
<feature type="binding site" evidence="3">
    <location>
        <position position="282"/>
    </location>
    <ligand>
        <name>a divalent metal cation</name>
        <dbReference type="ChEBI" id="CHEBI:60240"/>
        <label>1</label>
    </ligand>
</feature>
<feature type="binding site" evidence="3">
    <location>
        <position position="202"/>
    </location>
    <ligand>
        <name>a divalent metal cation</name>
        <dbReference type="ChEBI" id="CHEBI:60240"/>
        <label>2</label>
    </ligand>
</feature>
<dbReference type="InterPro" id="IPR017947">
    <property type="entry name" value="AryldialkylPase_Zn-BS"/>
</dbReference>
<dbReference type="Pfam" id="PF02126">
    <property type="entry name" value="PTE"/>
    <property type="match status" value="1"/>
</dbReference>
<dbReference type="InterPro" id="IPR001559">
    <property type="entry name" value="Phosphotriesterase"/>
</dbReference>
<feature type="binding site" evidence="3">
    <location>
        <position position="226"/>
    </location>
    <ligand>
        <name>a divalent metal cation</name>
        <dbReference type="ChEBI" id="CHEBI:60240"/>
        <label>2</label>
    </ligand>
</feature>
<feature type="binding site" evidence="3">
    <location>
        <position position="25"/>
    </location>
    <ligand>
        <name>a divalent metal cation</name>
        <dbReference type="ChEBI" id="CHEBI:60240"/>
        <label>1</label>
    </ligand>
</feature>
<dbReference type="PROSITE" id="PS01322">
    <property type="entry name" value="PHOSPHOTRIESTERASE_1"/>
    <property type="match status" value="1"/>
</dbReference>
<feature type="binding site" evidence="3">
    <location>
        <position position="172"/>
    </location>
    <ligand>
        <name>a divalent metal cation</name>
        <dbReference type="ChEBI" id="CHEBI:60240"/>
        <label>1</label>
    </ligand>
</feature>
<dbReference type="Gene3D" id="3.20.20.140">
    <property type="entry name" value="Metal-dependent hydrolases"/>
    <property type="match status" value="1"/>
</dbReference>
<evidence type="ECO:0000256" key="2">
    <source>
        <dbReference type="ARBA" id="ARBA00022801"/>
    </source>
</evidence>
<reference evidence="5 6" key="1">
    <citation type="submission" date="2022-03" db="EMBL/GenBank/DDBJ databases">
        <title>Metagenome-assembled genomes from swine fecal metagenomes.</title>
        <authorList>
            <person name="Holman D.B."/>
            <person name="Kommadath A."/>
        </authorList>
    </citation>
    <scope>NUCLEOTIDE SEQUENCE [LARGE SCALE GENOMIC DNA]</scope>
    <source>
        <strain evidence="5">SUG147</strain>
    </source>
</reference>
<comment type="caution">
    <text evidence="5">The sequence shown here is derived from an EMBL/GenBank/DDBJ whole genome shotgun (WGS) entry which is preliminary data.</text>
</comment>
<evidence type="ECO:0000256" key="1">
    <source>
        <dbReference type="ARBA" id="ARBA00022723"/>
    </source>
</evidence>
<organism evidence="5 6">
    <name type="scientific">Candidatus Colimorpha enterica</name>
    <dbReference type="NCBI Taxonomy" id="3083063"/>
    <lineage>
        <taxon>Bacteria</taxon>
        <taxon>Pseudomonadati</taxon>
        <taxon>Bacteroidota</taxon>
        <taxon>Bacteroidia</taxon>
        <taxon>Bacteroidales</taxon>
        <taxon>Candidatus Colimorpha</taxon>
    </lineage>
</organism>
<gene>
    <name evidence="5" type="ORF">MR241_05920</name>
</gene>
<dbReference type="EMBL" id="JALEMU010000093">
    <property type="protein sequence ID" value="MCI5755815.1"/>
    <property type="molecule type" value="Genomic_DNA"/>
</dbReference>
<dbReference type="PROSITE" id="PS51347">
    <property type="entry name" value="PHOSPHOTRIESTERASE_2"/>
    <property type="match status" value="1"/>
</dbReference>
<accession>A0AAE3FI38</accession>
<evidence type="ECO:0000256" key="4">
    <source>
        <dbReference type="PROSITE-ProRule" id="PRU00679"/>
    </source>
</evidence>
<protein>
    <recommendedName>
        <fullName evidence="7">Phosphotriesterase-related protein</fullName>
    </recommendedName>
</protein>
<dbReference type="PANTHER" id="PTHR10819">
    <property type="entry name" value="PHOSPHOTRIESTERASE-RELATED"/>
    <property type="match status" value="1"/>
</dbReference>
<evidence type="ECO:0000256" key="3">
    <source>
        <dbReference type="PIRSR" id="PIRSR601559-52"/>
    </source>
</evidence>
<dbReference type="AlphaFoldDB" id="A0AAE3FI38"/>
<feature type="binding site" evidence="3">
    <location>
        <position position="23"/>
    </location>
    <ligand>
        <name>a divalent metal cation</name>
        <dbReference type="ChEBI" id="CHEBI:60240"/>
        <label>1</label>
    </ligand>
</feature>
<sequence>MGKMINSVRGPIDIDSLGVTLTHEHLWFDVATLYKRAHPDLVMTDEKVTKENRKKILRDLHSVVFEYEDNLCFNDVGMTVKELESFKAAGGQTIVEVSTADIARNPLKLREIAEKAGINVIMGGSWYWFPSLDDDFRDFIMTQGKNKVADILIKEIYEGVGDTGIKPGVIGEVGNGDYEGTDIIYHAAAIAQKETGVPVICHSPDLHVLDIAEEEGADLSKFVMGHWSLLCPMEEAFRRGAFVSVDQFGMNFPGIESDDERVGAVLRAFELGYEKKLLLSQDVCWKVRLKQFGGGGYAEIFDSVVPKIRAKGISDAEINSLFTDNVKRLFM</sequence>
<feature type="binding site" evidence="3">
    <location>
        <position position="172"/>
    </location>
    <ligand>
        <name>a divalent metal cation</name>
        <dbReference type="ChEBI" id="CHEBI:60240"/>
        <label>2</label>
    </ligand>
</feature>
<name>A0AAE3FI38_9BACT</name>